<reference evidence="2 3" key="1">
    <citation type="submission" date="2020-07" db="EMBL/GenBank/DDBJ databases">
        <title>Sequencing the genomes of 1000 actinobacteria strains.</title>
        <authorList>
            <person name="Klenk H.-P."/>
        </authorList>
    </citation>
    <scope>NUCLEOTIDE SEQUENCE [LARGE SCALE GENOMIC DNA]</scope>
    <source>
        <strain evidence="2 3">DSM 45876</strain>
    </source>
</reference>
<comment type="caution">
    <text evidence="2">The sequence shown here is derived from an EMBL/GenBank/DDBJ whole genome shotgun (WGS) entry which is preliminary data.</text>
</comment>
<gene>
    <name evidence="2" type="ORF">HNR22_001626</name>
</gene>
<evidence type="ECO:0000313" key="3">
    <source>
        <dbReference type="Proteomes" id="UP000523545"/>
    </source>
</evidence>
<protein>
    <submittedName>
        <fullName evidence="2">Uncharacterized protein</fullName>
    </submittedName>
</protein>
<proteinExistence type="predicted"/>
<evidence type="ECO:0000256" key="1">
    <source>
        <dbReference type="SAM" id="MobiDB-lite"/>
    </source>
</evidence>
<evidence type="ECO:0000313" key="2">
    <source>
        <dbReference type="EMBL" id="NYH41899.1"/>
    </source>
</evidence>
<name>A0A7Y9WYM0_9ACTN</name>
<organism evidence="2 3">
    <name type="scientific">Micromonospora jinlongensis</name>
    <dbReference type="NCBI Taxonomy" id="1287877"/>
    <lineage>
        <taxon>Bacteria</taxon>
        <taxon>Bacillati</taxon>
        <taxon>Actinomycetota</taxon>
        <taxon>Actinomycetes</taxon>
        <taxon>Micromonosporales</taxon>
        <taxon>Micromonosporaceae</taxon>
        <taxon>Micromonospora</taxon>
    </lineage>
</organism>
<accession>A0A7Y9WYM0</accession>
<dbReference type="EMBL" id="JACCHK010000001">
    <property type="protein sequence ID" value="NYH41899.1"/>
    <property type="molecule type" value="Genomic_DNA"/>
</dbReference>
<dbReference type="RefSeq" id="WP_246380739.1">
    <property type="nucleotide sequence ID" value="NZ_JACCHK010000001.1"/>
</dbReference>
<sequence length="97" mass="10773">MPFPFHGEPDCADDRPLNCGIHASDRLLLRPEGIWAFMTTPEQSQQERALETGEVYQDAEGRRTTDPGAGAANADSEADRNEEHLRRGEVGPRVPEE</sequence>
<feature type="compositionally biased region" description="Basic and acidic residues" evidence="1">
    <location>
        <begin position="77"/>
        <end position="97"/>
    </location>
</feature>
<dbReference type="Proteomes" id="UP000523545">
    <property type="component" value="Unassembled WGS sequence"/>
</dbReference>
<feature type="region of interest" description="Disordered" evidence="1">
    <location>
        <begin position="40"/>
        <end position="97"/>
    </location>
</feature>
<dbReference type="AlphaFoldDB" id="A0A7Y9WYM0"/>
<keyword evidence="3" id="KW-1185">Reference proteome</keyword>